<comment type="caution">
    <text evidence="3">The sequence shown here is derived from an EMBL/GenBank/DDBJ whole genome shotgun (WGS) entry which is preliminary data.</text>
</comment>
<dbReference type="SUPFAM" id="SSF53756">
    <property type="entry name" value="UDP-Glycosyltransferase/glycogen phosphorylase"/>
    <property type="match status" value="1"/>
</dbReference>
<evidence type="ECO:0000259" key="2">
    <source>
        <dbReference type="Pfam" id="PF13439"/>
    </source>
</evidence>
<gene>
    <name evidence="3" type="ORF">QRD02_12950</name>
</gene>
<proteinExistence type="predicted"/>
<keyword evidence="3" id="KW-0328">Glycosyltransferase</keyword>
<keyword evidence="3" id="KW-0808">Transferase</keyword>
<feature type="domain" description="Glycosyltransferase subfamily 4-like N-terminal" evidence="2">
    <location>
        <begin position="15"/>
        <end position="207"/>
    </location>
</feature>
<dbReference type="InterPro" id="IPR028098">
    <property type="entry name" value="Glyco_trans_4-like_N"/>
</dbReference>
<dbReference type="GO" id="GO:0016757">
    <property type="term" value="F:glycosyltransferase activity"/>
    <property type="evidence" value="ECO:0007669"/>
    <property type="project" value="UniProtKB-KW"/>
</dbReference>
<dbReference type="RefSeq" id="WP_290255381.1">
    <property type="nucleotide sequence ID" value="NZ_JAUGQQ010000012.1"/>
</dbReference>
<name>A0ABT8DKD2_9FLAO</name>
<dbReference type="PANTHER" id="PTHR12526:SF630">
    <property type="entry name" value="GLYCOSYLTRANSFERASE"/>
    <property type="match status" value="1"/>
</dbReference>
<evidence type="ECO:0000259" key="1">
    <source>
        <dbReference type="Pfam" id="PF00534"/>
    </source>
</evidence>
<dbReference type="Pfam" id="PF00534">
    <property type="entry name" value="Glycos_transf_1"/>
    <property type="match status" value="1"/>
</dbReference>
<evidence type="ECO:0000313" key="4">
    <source>
        <dbReference type="Proteomes" id="UP001244787"/>
    </source>
</evidence>
<feature type="domain" description="Glycosyl transferase family 1" evidence="1">
    <location>
        <begin position="213"/>
        <end position="385"/>
    </location>
</feature>
<accession>A0ABT8DKD2</accession>
<dbReference type="CDD" id="cd03801">
    <property type="entry name" value="GT4_PimA-like"/>
    <property type="match status" value="1"/>
</dbReference>
<dbReference type="PANTHER" id="PTHR12526">
    <property type="entry name" value="GLYCOSYLTRANSFERASE"/>
    <property type="match status" value="1"/>
</dbReference>
<dbReference type="EC" id="2.4.-.-" evidence="3"/>
<evidence type="ECO:0000313" key="3">
    <source>
        <dbReference type="EMBL" id="MDN3725289.1"/>
    </source>
</evidence>
<keyword evidence="4" id="KW-1185">Reference proteome</keyword>
<dbReference type="InterPro" id="IPR001296">
    <property type="entry name" value="Glyco_trans_1"/>
</dbReference>
<dbReference type="EMBL" id="JAUGQQ010000012">
    <property type="protein sequence ID" value="MDN3725289.1"/>
    <property type="molecule type" value="Genomic_DNA"/>
</dbReference>
<dbReference type="Gene3D" id="3.40.50.2000">
    <property type="entry name" value="Glycogen Phosphorylase B"/>
    <property type="match status" value="2"/>
</dbReference>
<reference evidence="3 4" key="1">
    <citation type="submission" date="2023-06" db="EMBL/GenBank/DDBJ databases">
        <authorList>
            <person name="Ye Y.-Q."/>
            <person name="Du Z.-J."/>
        </authorList>
    </citation>
    <scope>NUCLEOTIDE SEQUENCE [LARGE SCALE GENOMIC DNA]</scope>
    <source>
        <strain evidence="3 4">SDUM287046</strain>
    </source>
</reference>
<protein>
    <submittedName>
        <fullName evidence="3">Glycosyltransferase family 4 protein</fullName>
        <ecNumber evidence="3">2.4.-.-</ecNumber>
    </submittedName>
</protein>
<dbReference type="Pfam" id="PF13439">
    <property type="entry name" value="Glyco_transf_4"/>
    <property type="match status" value="1"/>
</dbReference>
<organism evidence="3 4">
    <name type="scientific">Aequorivita aurantiaca</name>
    <dbReference type="NCBI Taxonomy" id="3053356"/>
    <lineage>
        <taxon>Bacteria</taxon>
        <taxon>Pseudomonadati</taxon>
        <taxon>Bacteroidota</taxon>
        <taxon>Flavobacteriia</taxon>
        <taxon>Flavobacteriales</taxon>
        <taxon>Flavobacteriaceae</taxon>
        <taxon>Aequorivita</taxon>
    </lineage>
</organism>
<sequence length="408" mass="46845">MKLNLKIRSFPNPTETFIVHHILGLLKQGVKIKIYTNAYHGMATFVHTDEIIDSQIDKLVHKNLKVKKGMSKIFQVLGLVTKPRILKYAVKYYIVKPQWSLKPLYNLYNYRDFDISLMCHIQFNTSIKPLIDLWAIGFINPKKILITFHGYDAFRLNEEVFKSRYSEFYKSCVYAVTVNSNYVKQYLVKAGLMEEMIKIIPMGIDVSMFNDLQAKPKQDTIIKLVSVGRLIQLKGHKYGMQVLKILLDRGYEATYTIIGKGLDAYTNELKKEVKRLGIGEYIFFMGQKSQKDIKDILFESSIFLMTSTFDDLTGRQEAFGIAALEAQACGLPVIAFKSGGVPEVIVDGETGFLVEDRNVLEMANKVELLYNDSTLYHAMGIKAREHALVNFDNDKLIRQFIKLYHLND</sequence>
<dbReference type="Proteomes" id="UP001244787">
    <property type="component" value="Unassembled WGS sequence"/>
</dbReference>